<name>A0ABQ1YJF8_9BACL</name>
<organism evidence="2 3">
    <name type="scientific">Paenibacillus segetis</name>
    <dbReference type="NCBI Taxonomy" id="1325360"/>
    <lineage>
        <taxon>Bacteria</taxon>
        <taxon>Bacillati</taxon>
        <taxon>Bacillota</taxon>
        <taxon>Bacilli</taxon>
        <taxon>Bacillales</taxon>
        <taxon>Paenibacillaceae</taxon>
        <taxon>Paenibacillus</taxon>
    </lineage>
</organism>
<evidence type="ECO:0000313" key="3">
    <source>
        <dbReference type="Proteomes" id="UP000659344"/>
    </source>
</evidence>
<protein>
    <recommendedName>
        <fullName evidence="4">DUF2569 domain-containing protein</fullName>
    </recommendedName>
</protein>
<dbReference type="Proteomes" id="UP000659344">
    <property type="component" value="Unassembled WGS sequence"/>
</dbReference>
<feature type="transmembrane region" description="Helical" evidence="1">
    <location>
        <begin position="107"/>
        <end position="127"/>
    </location>
</feature>
<feature type="transmembrane region" description="Helical" evidence="1">
    <location>
        <begin position="73"/>
        <end position="95"/>
    </location>
</feature>
<evidence type="ECO:0000313" key="2">
    <source>
        <dbReference type="EMBL" id="GGH26914.1"/>
    </source>
</evidence>
<sequence length="168" mass="19480">METNLHEQNYDRRPIGISGLGGWLVLIQIGLYFTILLLSIQLFKYSLPVFSTDTWDALTSTQSEAYHPMWGPLLIFETVYNIIFLLFSVFILVIFYGKKRMFPRLMIIFYSVSLAIGIIDLALSYQIPIMRELEDGSSIRELLKSVIACAIWIPYLIKSERVQNTFIR</sequence>
<dbReference type="EMBL" id="BMFT01000001">
    <property type="protein sequence ID" value="GGH26914.1"/>
    <property type="molecule type" value="Genomic_DNA"/>
</dbReference>
<gene>
    <name evidence="2" type="ORF">GCM10008013_28030</name>
</gene>
<feature type="transmembrane region" description="Helical" evidence="1">
    <location>
        <begin position="20"/>
        <end position="43"/>
    </location>
</feature>
<evidence type="ECO:0000256" key="1">
    <source>
        <dbReference type="SAM" id="Phobius"/>
    </source>
</evidence>
<keyword evidence="1" id="KW-0812">Transmembrane</keyword>
<accession>A0ABQ1YJF8</accession>
<keyword evidence="3" id="KW-1185">Reference proteome</keyword>
<proteinExistence type="predicted"/>
<comment type="caution">
    <text evidence="2">The sequence shown here is derived from an EMBL/GenBank/DDBJ whole genome shotgun (WGS) entry which is preliminary data.</text>
</comment>
<evidence type="ECO:0008006" key="4">
    <source>
        <dbReference type="Google" id="ProtNLM"/>
    </source>
</evidence>
<dbReference type="RefSeq" id="WP_188539726.1">
    <property type="nucleotide sequence ID" value="NZ_BMFT01000001.1"/>
</dbReference>
<keyword evidence="1" id="KW-0472">Membrane</keyword>
<dbReference type="Pfam" id="PF10754">
    <property type="entry name" value="DUF2569"/>
    <property type="match status" value="1"/>
</dbReference>
<reference evidence="3" key="1">
    <citation type="journal article" date="2019" name="Int. J. Syst. Evol. Microbiol.">
        <title>The Global Catalogue of Microorganisms (GCM) 10K type strain sequencing project: providing services to taxonomists for standard genome sequencing and annotation.</title>
        <authorList>
            <consortium name="The Broad Institute Genomics Platform"/>
            <consortium name="The Broad Institute Genome Sequencing Center for Infectious Disease"/>
            <person name="Wu L."/>
            <person name="Ma J."/>
        </authorList>
    </citation>
    <scope>NUCLEOTIDE SEQUENCE [LARGE SCALE GENOMIC DNA]</scope>
    <source>
        <strain evidence="3">CGMCC 1.12769</strain>
    </source>
</reference>
<keyword evidence="1" id="KW-1133">Transmembrane helix</keyword>
<dbReference type="InterPro" id="IPR019690">
    <property type="entry name" value="DUF2569"/>
</dbReference>